<keyword evidence="7" id="KW-0812">Transmembrane</keyword>
<keyword evidence="8" id="KW-0479">Metal-binding</keyword>
<evidence type="ECO:0000313" key="21">
    <source>
        <dbReference type="Proteomes" id="UP000077266"/>
    </source>
</evidence>
<dbReference type="InterPro" id="IPR039606">
    <property type="entry name" value="Phytol/farnesol_kinase"/>
</dbReference>
<dbReference type="SUPFAM" id="SSF144232">
    <property type="entry name" value="HIT/MYND zinc finger-like"/>
    <property type="match status" value="1"/>
</dbReference>
<evidence type="ECO:0000256" key="2">
    <source>
        <dbReference type="ARBA" id="ARBA00004229"/>
    </source>
</evidence>
<dbReference type="Pfam" id="PF01753">
    <property type="entry name" value="zf-MYND"/>
    <property type="match status" value="1"/>
</dbReference>
<comment type="pathway">
    <text evidence="15">Cofactor biosynthesis; tocopherol biosynthesis.</text>
</comment>
<dbReference type="GO" id="GO:0010276">
    <property type="term" value="F:phytol kinase activity"/>
    <property type="evidence" value="ECO:0007669"/>
    <property type="project" value="UniProtKB-EC"/>
</dbReference>
<evidence type="ECO:0000256" key="3">
    <source>
        <dbReference type="ARBA" id="ARBA00010794"/>
    </source>
</evidence>
<evidence type="ECO:0000256" key="6">
    <source>
        <dbReference type="ARBA" id="ARBA00022679"/>
    </source>
</evidence>
<evidence type="ECO:0000256" key="14">
    <source>
        <dbReference type="ARBA" id="ARBA00023136"/>
    </source>
</evidence>
<evidence type="ECO:0000256" key="12">
    <source>
        <dbReference type="ARBA" id="ARBA00022946"/>
    </source>
</evidence>
<accession>A0A165BJP3</accession>
<evidence type="ECO:0000259" key="19">
    <source>
        <dbReference type="PROSITE" id="PS50865"/>
    </source>
</evidence>
<evidence type="ECO:0000256" key="5">
    <source>
        <dbReference type="ARBA" id="ARBA00022640"/>
    </source>
</evidence>
<evidence type="ECO:0000256" key="18">
    <source>
        <dbReference type="PROSITE-ProRule" id="PRU00134"/>
    </source>
</evidence>
<feature type="domain" description="MYND-type" evidence="19">
    <location>
        <begin position="163"/>
        <end position="211"/>
    </location>
</feature>
<evidence type="ECO:0000256" key="10">
    <source>
        <dbReference type="ARBA" id="ARBA00022777"/>
    </source>
</evidence>
<dbReference type="AlphaFoldDB" id="A0A165BJP3"/>
<keyword evidence="5" id="KW-0934">Plastid</keyword>
<proteinExistence type="inferred from homology"/>
<dbReference type="EC" id="2.7.1.182" evidence="16"/>
<comment type="catalytic activity">
    <reaction evidence="17">
        <text>phytol + CTP = phytyl phosphate + CDP + H(+)</text>
        <dbReference type="Rhea" id="RHEA:38055"/>
        <dbReference type="ChEBI" id="CHEBI:15378"/>
        <dbReference type="ChEBI" id="CHEBI:17327"/>
        <dbReference type="ChEBI" id="CHEBI:37563"/>
        <dbReference type="ChEBI" id="CHEBI:58069"/>
        <dbReference type="ChEBI" id="CHEBI:75483"/>
        <dbReference type="EC" id="2.7.1.182"/>
    </reaction>
</comment>
<keyword evidence="21" id="KW-1185">Reference proteome</keyword>
<dbReference type="Proteomes" id="UP000077266">
    <property type="component" value="Unassembled WGS sequence"/>
</dbReference>
<keyword evidence="4" id="KW-0150">Chloroplast</keyword>
<evidence type="ECO:0000256" key="11">
    <source>
        <dbReference type="ARBA" id="ARBA00022833"/>
    </source>
</evidence>
<keyword evidence="6" id="KW-0808">Transferase</keyword>
<keyword evidence="13" id="KW-1133">Transmembrane helix</keyword>
<evidence type="ECO:0000256" key="15">
    <source>
        <dbReference type="ARBA" id="ARBA00024015"/>
    </source>
</evidence>
<dbReference type="GO" id="GO:0008270">
    <property type="term" value="F:zinc ion binding"/>
    <property type="evidence" value="ECO:0007669"/>
    <property type="project" value="UniProtKB-KW"/>
</dbReference>
<dbReference type="PANTHER" id="PTHR32523">
    <property type="entry name" value="PHYTOL KINASE 1, CHLOROPLASTIC"/>
    <property type="match status" value="1"/>
</dbReference>
<dbReference type="PANTHER" id="PTHR32523:SF8">
    <property type="entry name" value="DOLICHOL KINASE"/>
    <property type="match status" value="1"/>
</dbReference>
<sequence length="308" mass="34038">MDGEILIITIRALYDSCTTELYRQPYVLMLVNAMHLQLGFALAELQGRPIPFRSKSNPQNRLDYICPFLQAILLSGATTTDSITTSCRPIAGKLLDTLNALLDVVPASAGETRNAMCDIGWVMHGLSARPDESVHPSILENERAVPHNGYEMLYRSLQRVLQRSACGSTSCRLTERQTGLSMRLCGRCRVYLYCNQECQRHHWRASHKEVCRGLQALFQQIHVQLPLNLSEPAFVAACRANDADVGRIARLYGAIAIEDPKTSPGQSSAMLERILTVTHNAAESGSPVPDAMMAVITTYLKGHGKDNV</sequence>
<keyword evidence="12" id="KW-0809">Transit peptide</keyword>
<evidence type="ECO:0000313" key="20">
    <source>
        <dbReference type="EMBL" id="KZV80774.1"/>
    </source>
</evidence>
<comment type="subcellular location">
    <subcellularLocation>
        <location evidence="1">Membrane</location>
        <topology evidence="1">Multi-pass membrane protein</topology>
    </subcellularLocation>
    <subcellularLocation>
        <location evidence="2">Plastid</location>
        <location evidence="2">Chloroplast</location>
    </subcellularLocation>
</comment>
<comment type="similarity">
    <text evidence="3">Belongs to the polyprenol kinase family.</text>
</comment>
<dbReference type="EMBL" id="KV426452">
    <property type="protein sequence ID" value="KZV80774.1"/>
    <property type="molecule type" value="Genomic_DNA"/>
</dbReference>
<evidence type="ECO:0000256" key="13">
    <source>
        <dbReference type="ARBA" id="ARBA00022989"/>
    </source>
</evidence>
<evidence type="ECO:0000256" key="17">
    <source>
        <dbReference type="ARBA" id="ARBA00048889"/>
    </source>
</evidence>
<keyword evidence="11" id="KW-0862">Zinc</keyword>
<keyword evidence="9 18" id="KW-0863">Zinc-finger</keyword>
<dbReference type="PROSITE" id="PS50865">
    <property type="entry name" value="ZF_MYND_2"/>
    <property type="match status" value="1"/>
</dbReference>
<dbReference type="InterPro" id="IPR002893">
    <property type="entry name" value="Znf_MYND"/>
</dbReference>
<gene>
    <name evidence="20" type="ORF">EXIGLDRAFT_405656</name>
</gene>
<evidence type="ECO:0000256" key="7">
    <source>
        <dbReference type="ARBA" id="ARBA00022692"/>
    </source>
</evidence>
<evidence type="ECO:0000256" key="16">
    <source>
        <dbReference type="ARBA" id="ARBA00039024"/>
    </source>
</evidence>
<evidence type="ECO:0000256" key="4">
    <source>
        <dbReference type="ARBA" id="ARBA00022528"/>
    </source>
</evidence>
<dbReference type="PROSITE" id="PS01360">
    <property type="entry name" value="ZF_MYND_1"/>
    <property type="match status" value="1"/>
</dbReference>
<dbReference type="OrthoDB" id="432970at2759"/>
<dbReference type="GO" id="GO:0016020">
    <property type="term" value="C:membrane"/>
    <property type="evidence" value="ECO:0007669"/>
    <property type="project" value="UniProtKB-SubCell"/>
</dbReference>
<evidence type="ECO:0000256" key="1">
    <source>
        <dbReference type="ARBA" id="ARBA00004141"/>
    </source>
</evidence>
<reference evidence="20 21" key="1">
    <citation type="journal article" date="2016" name="Mol. Biol. Evol.">
        <title>Comparative Genomics of Early-Diverging Mushroom-Forming Fungi Provides Insights into the Origins of Lignocellulose Decay Capabilities.</title>
        <authorList>
            <person name="Nagy L.G."/>
            <person name="Riley R."/>
            <person name="Tritt A."/>
            <person name="Adam C."/>
            <person name="Daum C."/>
            <person name="Floudas D."/>
            <person name="Sun H."/>
            <person name="Yadav J.S."/>
            <person name="Pangilinan J."/>
            <person name="Larsson K.H."/>
            <person name="Matsuura K."/>
            <person name="Barry K."/>
            <person name="Labutti K."/>
            <person name="Kuo R."/>
            <person name="Ohm R.A."/>
            <person name="Bhattacharya S.S."/>
            <person name="Shirouzu T."/>
            <person name="Yoshinaga Y."/>
            <person name="Martin F.M."/>
            <person name="Grigoriev I.V."/>
            <person name="Hibbett D.S."/>
        </authorList>
    </citation>
    <scope>NUCLEOTIDE SEQUENCE [LARGE SCALE GENOMIC DNA]</scope>
    <source>
        <strain evidence="20 21">HHB12029</strain>
    </source>
</reference>
<evidence type="ECO:0000256" key="8">
    <source>
        <dbReference type="ARBA" id="ARBA00022723"/>
    </source>
</evidence>
<name>A0A165BJP3_EXIGL</name>
<dbReference type="Gene3D" id="6.10.140.2220">
    <property type="match status" value="1"/>
</dbReference>
<keyword evidence="14" id="KW-0472">Membrane</keyword>
<organism evidence="20 21">
    <name type="scientific">Exidia glandulosa HHB12029</name>
    <dbReference type="NCBI Taxonomy" id="1314781"/>
    <lineage>
        <taxon>Eukaryota</taxon>
        <taxon>Fungi</taxon>
        <taxon>Dikarya</taxon>
        <taxon>Basidiomycota</taxon>
        <taxon>Agaricomycotina</taxon>
        <taxon>Agaricomycetes</taxon>
        <taxon>Auriculariales</taxon>
        <taxon>Exidiaceae</taxon>
        <taxon>Exidia</taxon>
    </lineage>
</organism>
<keyword evidence="10" id="KW-0418">Kinase</keyword>
<dbReference type="InParanoid" id="A0A165BJP3"/>
<protein>
    <recommendedName>
        <fullName evidence="16">phytol kinase</fullName>
        <ecNumber evidence="16">2.7.1.182</ecNumber>
    </recommendedName>
</protein>
<evidence type="ECO:0000256" key="9">
    <source>
        <dbReference type="ARBA" id="ARBA00022771"/>
    </source>
</evidence>